<feature type="transmembrane region" description="Helical" evidence="1">
    <location>
        <begin position="210"/>
        <end position="228"/>
    </location>
</feature>
<dbReference type="Pfam" id="PF13676">
    <property type="entry name" value="TIR_2"/>
    <property type="match status" value="1"/>
</dbReference>
<feature type="domain" description="TIR" evidence="2">
    <location>
        <begin position="1"/>
        <end position="128"/>
    </location>
</feature>
<dbReference type="EMBL" id="FPBA01000025">
    <property type="protein sequence ID" value="SFU01574.1"/>
    <property type="molecule type" value="Genomic_DNA"/>
</dbReference>
<proteinExistence type="predicted"/>
<dbReference type="AlphaFoldDB" id="A0A1I7CQE5"/>
<feature type="transmembrane region" description="Helical" evidence="1">
    <location>
        <begin position="176"/>
        <end position="198"/>
    </location>
</feature>
<name>A0A1I7CQE5_9ACTN</name>
<evidence type="ECO:0000256" key="1">
    <source>
        <dbReference type="SAM" id="Phobius"/>
    </source>
</evidence>
<evidence type="ECO:0000313" key="3">
    <source>
        <dbReference type="EMBL" id="SFU01574.1"/>
    </source>
</evidence>
<evidence type="ECO:0000313" key="4">
    <source>
        <dbReference type="Proteomes" id="UP000199546"/>
    </source>
</evidence>
<dbReference type="InterPro" id="IPR000157">
    <property type="entry name" value="TIR_dom"/>
</dbReference>
<dbReference type="Gene3D" id="3.40.50.10140">
    <property type="entry name" value="Toll/interleukin-1 receptor homology (TIR) domain"/>
    <property type="match status" value="1"/>
</dbReference>
<keyword evidence="1" id="KW-0472">Membrane</keyword>
<dbReference type="PROSITE" id="PS50104">
    <property type="entry name" value="TIR"/>
    <property type="match status" value="1"/>
</dbReference>
<dbReference type="InterPro" id="IPR035897">
    <property type="entry name" value="Toll_tir_struct_dom_sf"/>
</dbReference>
<keyword evidence="1" id="KW-0812">Transmembrane</keyword>
<sequence length="321" mass="34855">MAKIFISYSRSDVSYVETLASSLQTLGHTVLTDDAILTPGQDWQEVLNEALRSAEVLVSVLSTNSTQSPFVMTELGAALAYARDSGRMLVVPIILGDIRIPPPIQTVQVIRDLSDDAEGTALKVASAVATFLGNRAAAEEKEEETRKFIEDNAAEYVGEAIAAQERSERRYRVLGMTWYILGLLALIGALGFVVTVLGRTPAATSGWVEFAYTTLRAVVVIALLGACAKYTFSLGRSFTVEALKCADRLHAIAFGRFYLRVYGQRATWPELKEAFANWNIDRPSAFVDTSASDFDPKLVEMLDSALRALGGNQGKDKAAAS</sequence>
<dbReference type="RefSeq" id="WP_175551763.1">
    <property type="nucleotide sequence ID" value="NZ_FPBA01000025.1"/>
</dbReference>
<protein>
    <submittedName>
        <fullName evidence="3">TIR domain-containing protein</fullName>
    </submittedName>
</protein>
<dbReference type="STRING" id="1296565.SAMN05660657_04745"/>
<gene>
    <name evidence="3" type="ORF">SAMN05660657_04745</name>
</gene>
<keyword evidence="1" id="KW-1133">Transmembrane helix</keyword>
<keyword evidence="4" id="KW-1185">Reference proteome</keyword>
<dbReference type="SUPFAM" id="SSF52200">
    <property type="entry name" value="Toll/Interleukin receptor TIR domain"/>
    <property type="match status" value="1"/>
</dbReference>
<reference evidence="4" key="1">
    <citation type="submission" date="2016-10" db="EMBL/GenBank/DDBJ databases">
        <authorList>
            <person name="Varghese N."/>
            <person name="Submissions S."/>
        </authorList>
    </citation>
    <scope>NUCLEOTIDE SEQUENCE [LARGE SCALE GENOMIC DNA]</scope>
    <source>
        <strain evidence="4">DSM 46136</strain>
    </source>
</reference>
<dbReference type="SMART" id="SM00255">
    <property type="entry name" value="TIR"/>
    <property type="match status" value="1"/>
</dbReference>
<dbReference type="GO" id="GO:0007165">
    <property type="term" value="P:signal transduction"/>
    <property type="evidence" value="ECO:0007669"/>
    <property type="project" value="InterPro"/>
</dbReference>
<dbReference type="Proteomes" id="UP000199546">
    <property type="component" value="Unassembled WGS sequence"/>
</dbReference>
<accession>A0A1I7CQE5</accession>
<evidence type="ECO:0000259" key="2">
    <source>
        <dbReference type="PROSITE" id="PS50104"/>
    </source>
</evidence>
<organism evidence="3 4">
    <name type="scientific">Geodermatophilus amargosae</name>
    <dbReference type="NCBI Taxonomy" id="1296565"/>
    <lineage>
        <taxon>Bacteria</taxon>
        <taxon>Bacillati</taxon>
        <taxon>Actinomycetota</taxon>
        <taxon>Actinomycetes</taxon>
        <taxon>Geodermatophilales</taxon>
        <taxon>Geodermatophilaceae</taxon>
        <taxon>Geodermatophilus</taxon>
    </lineage>
</organism>